<evidence type="ECO:0000256" key="2">
    <source>
        <dbReference type="ARBA" id="ARBA00022676"/>
    </source>
</evidence>
<dbReference type="STRING" id="1120919.GCA_000429165_02912"/>
<keyword evidence="3" id="KW-0808">Transferase</keyword>
<dbReference type="InterPro" id="IPR050834">
    <property type="entry name" value="Glycosyltransf_2"/>
</dbReference>
<dbReference type="AlphaFoldDB" id="A0A511XD95"/>
<name>A0A511XD95_9PROT</name>
<evidence type="ECO:0000256" key="3">
    <source>
        <dbReference type="ARBA" id="ARBA00022679"/>
    </source>
</evidence>
<dbReference type="InterPro" id="IPR029044">
    <property type="entry name" value="Nucleotide-diphossugar_trans"/>
</dbReference>
<dbReference type="SUPFAM" id="SSF53448">
    <property type="entry name" value="Nucleotide-diphospho-sugar transferases"/>
    <property type="match status" value="1"/>
</dbReference>
<evidence type="ECO:0000313" key="5">
    <source>
        <dbReference type="EMBL" id="GEN60928.1"/>
    </source>
</evidence>
<proteinExistence type="inferred from homology"/>
<protein>
    <recommendedName>
        <fullName evidence="4">Glycosyltransferase 2-like domain-containing protein</fullName>
    </recommendedName>
</protein>
<evidence type="ECO:0000313" key="6">
    <source>
        <dbReference type="Proteomes" id="UP000321635"/>
    </source>
</evidence>
<comment type="similarity">
    <text evidence="1">Belongs to the glycosyltransferase 2 family.</text>
</comment>
<dbReference type="Proteomes" id="UP000321635">
    <property type="component" value="Unassembled WGS sequence"/>
</dbReference>
<dbReference type="Pfam" id="PF00535">
    <property type="entry name" value="Glycos_transf_2"/>
    <property type="match status" value="1"/>
</dbReference>
<accession>A0A511XD95</accession>
<reference evidence="5 6" key="1">
    <citation type="submission" date="2019-07" db="EMBL/GenBank/DDBJ databases">
        <title>Whole genome shotgun sequence of Acetobacter nitrogenifigens NBRC 105050.</title>
        <authorList>
            <person name="Hosoyama A."/>
            <person name="Uohara A."/>
            <person name="Ohji S."/>
            <person name="Ichikawa N."/>
        </authorList>
    </citation>
    <scope>NUCLEOTIDE SEQUENCE [LARGE SCALE GENOMIC DNA]</scope>
    <source>
        <strain evidence="5 6">NBRC 105050</strain>
    </source>
</reference>
<feature type="domain" description="Glycosyltransferase 2-like" evidence="4">
    <location>
        <begin position="8"/>
        <end position="126"/>
    </location>
</feature>
<sequence length="391" mass="42702">MSPPKIDVLMSAYNAGRFIESTIDSILAQTIRDFRLIIVDDGSTDDTPDILERLAAKDTRIVVLRQANGGIVSALNAGLALCVAPYLARHDADDLSDPNRFAMELAYLESNPDCVAVSARARHIDANGALLGTVSTRKDPDKADARAIPAVEPYILQPLLMARLAAVKAAGGYRLLQVAEDSDLYWRLRTVGRLHNLQDCLGSYRIHDDSISSSSIVRGRQAAMWSQLAALSAQRRLENRPDIDFNETLLRGISQTASLQDMMTLTAARTSSDERRWLRLAVSAKLLELCYYRPFEPDGTDVTFIRQAVAAGQTTCGSANYGAFQEALMSAAIRMAFAGRFKDAFRLAGWRKAPTLLARIAFRVALPPSLKDRIKALLGRPGARPAVEAAG</sequence>
<dbReference type="PANTHER" id="PTHR43685:SF5">
    <property type="entry name" value="GLYCOSYLTRANSFERASE EPSE-RELATED"/>
    <property type="match status" value="1"/>
</dbReference>
<keyword evidence="6" id="KW-1185">Reference proteome</keyword>
<dbReference type="Gene3D" id="3.90.550.10">
    <property type="entry name" value="Spore Coat Polysaccharide Biosynthesis Protein SpsA, Chain A"/>
    <property type="match status" value="1"/>
</dbReference>
<evidence type="ECO:0000259" key="4">
    <source>
        <dbReference type="Pfam" id="PF00535"/>
    </source>
</evidence>
<gene>
    <name evidence="5" type="ORF">ANI02nite_28120</name>
</gene>
<evidence type="ECO:0000256" key="1">
    <source>
        <dbReference type="ARBA" id="ARBA00006739"/>
    </source>
</evidence>
<dbReference type="InterPro" id="IPR001173">
    <property type="entry name" value="Glyco_trans_2-like"/>
</dbReference>
<dbReference type="PANTHER" id="PTHR43685">
    <property type="entry name" value="GLYCOSYLTRANSFERASE"/>
    <property type="match status" value="1"/>
</dbReference>
<dbReference type="CDD" id="cd00761">
    <property type="entry name" value="Glyco_tranf_GTA_type"/>
    <property type="match status" value="1"/>
</dbReference>
<keyword evidence="2" id="KW-0328">Glycosyltransferase</keyword>
<comment type="caution">
    <text evidence="5">The sequence shown here is derived from an EMBL/GenBank/DDBJ whole genome shotgun (WGS) entry which is preliminary data.</text>
</comment>
<dbReference type="RefSeq" id="WP_026398504.1">
    <property type="nucleotide sequence ID" value="NZ_AUBI01000013.1"/>
</dbReference>
<dbReference type="GO" id="GO:0016757">
    <property type="term" value="F:glycosyltransferase activity"/>
    <property type="evidence" value="ECO:0007669"/>
    <property type="project" value="UniProtKB-KW"/>
</dbReference>
<organism evidence="5 6">
    <name type="scientific">Acetobacter nitrogenifigens DSM 23921 = NBRC 105050</name>
    <dbReference type="NCBI Taxonomy" id="1120919"/>
    <lineage>
        <taxon>Bacteria</taxon>
        <taxon>Pseudomonadati</taxon>
        <taxon>Pseudomonadota</taxon>
        <taxon>Alphaproteobacteria</taxon>
        <taxon>Acetobacterales</taxon>
        <taxon>Acetobacteraceae</taxon>
        <taxon>Acetobacter</taxon>
    </lineage>
</organism>
<dbReference type="EMBL" id="BJYF01000022">
    <property type="protein sequence ID" value="GEN60928.1"/>
    <property type="molecule type" value="Genomic_DNA"/>
</dbReference>